<dbReference type="GO" id="GO:0005886">
    <property type="term" value="C:plasma membrane"/>
    <property type="evidence" value="ECO:0007669"/>
    <property type="project" value="TreeGrafter"/>
</dbReference>
<dbReference type="InterPro" id="IPR000718">
    <property type="entry name" value="Peptidase_M13"/>
</dbReference>
<comment type="cofactor">
    <cofactor evidence="1">
        <name>Zn(2+)</name>
        <dbReference type="ChEBI" id="CHEBI:29105"/>
    </cofactor>
</comment>
<dbReference type="InterPro" id="IPR008753">
    <property type="entry name" value="Peptidase_M13_N"/>
</dbReference>
<dbReference type="GO" id="GO:0016485">
    <property type="term" value="P:protein processing"/>
    <property type="evidence" value="ECO:0007669"/>
    <property type="project" value="TreeGrafter"/>
</dbReference>
<name>A0A3G2T4M8_9GAMM</name>
<evidence type="ECO:0000259" key="9">
    <source>
        <dbReference type="Pfam" id="PF01431"/>
    </source>
</evidence>
<dbReference type="Pfam" id="PF01431">
    <property type="entry name" value="Peptidase_M13"/>
    <property type="match status" value="1"/>
</dbReference>
<dbReference type="InterPro" id="IPR042089">
    <property type="entry name" value="Peptidase_M13_dom_2"/>
</dbReference>
<evidence type="ECO:0000313" key="11">
    <source>
        <dbReference type="EMBL" id="AYO55233.1"/>
    </source>
</evidence>
<keyword evidence="6" id="KW-0862">Zinc</keyword>
<dbReference type="Pfam" id="PF05649">
    <property type="entry name" value="Peptidase_M13_N"/>
    <property type="match status" value="1"/>
</dbReference>
<dbReference type="InterPro" id="IPR018497">
    <property type="entry name" value="Peptidase_M13_C"/>
</dbReference>
<evidence type="ECO:0000256" key="2">
    <source>
        <dbReference type="ARBA" id="ARBA00007357"/>
    </source>
</evidence>
<gene>
    <name evidence="11" type="ORF">CDG68_16910</name>
</gene>
<proteinExistence type="inferred from homology"/>
<dbReference type="GO" id="GO:0046872">
    <property type="term" value="F:metal ion binding"/>
    <property type="evidence" value="ECO:0007669"/>
    <property type="project" value="UniProtKB-KW"/>
</dbReference>
<sequence length="690" mass="78676">MKNRWVKSVLTVAIMAASASLWAETVTPVSQSVQTVTKAQIKSGIDKQYFDHEVRANDDFFKHTNGLWLKNTEIPADKAGWGIFYQLAEESTVRLHGIVEELSKQNNAKGSTEQKVATLYADFMNEKAIEDLGIQPIQAEIDRVEHMKSKQDIAQVAAHFSRIGVTSPFDVGIDQDMKQSTEMIAMLVQSGLGLPDRDYYLKDDAKFKQTRSQYLAYIEKTLTLAGDQHAKQRAQEILKLETQIAKAQWSNVQNRDLPKLYNIYKVEDLSKLTSKVDWKAYLDGQQLSGKISKIQVAQPSYFKNLTPIINNTSLDAWKAYFKFHLISDFSPLLSKAFVDNSFEFYSHQLRDIKEPKVRWKRGVALVNGTLGESLGQVYVEKYFSPEKKQRMEHLVQNLMKAYSQSIDQLDWMSPTTKVQAQKKLASFAVKIGYPNKWRDYSALDIQENDLVGNVLRSREFVHQFELNKLGKPVDRDEWHMTPQTVNAYYNPSLNEIVFPAAILQPPFFDIDADDAVNYGAIGAIIGHEISHGFDDQGSQFDDVGNMKNWWTAEDNKKFKEKTQALVQQYKSYEVVKGYHVDGELTLGENIADNSGLAIAYKAYQLSLNGQAAPVLDNLTGEQRFYIGWAQAWREKMKDAQQIEYLKSDPHSPSAVRANATLKNQQPFYDAFKLKEGDKMYLPANKRVTIW</sequence>
<organism evidence="11 12">
    <name type="scientific">Acinetobacter wuhouensis</name>
    <dbReference type="NCBI Taxonomy" id="1879050"/>
    <lineage>
        <taxon>Bacteria</taxon>
        <taxon>Pseudomonadati</taxon>
        <taxon>Pseudomonadota</taxon>
        <taxon>Gammaproteobacteria</taxon>
        <taxon>Moraxellales</taxon>
        <taxon>Moraxellaceae</taxon>
        <taxon>Acinetobacter</taxon>
    </lineage>
</organism>
<dbReference type="SUPFAM" id="SSF55486">
    <property type="entry name" value="Metalloproteases ('zincins'), catalytic domain"/>
    <property type="match status" value="1"/>
</dbReference>
<evidence type="ECO:0000256" key="7">
    <source>
        <dbReference type="ARBA" id="ARBA00023049"/>
    </source>
</evidence>
<dbReference type="AlphaFoldDB" id="A0A3G2T4M8"/>
<dbReference type="GO" id="GO:0004222">
    <property type="term" value="F:metalloendopeptidase activity"/>
    <property type="evidence" value="ECO:0007669"/>
    <property type="project" value="InterPro"/>
</dbReference>
<evidence type="ECO:0000313" key="12">
    <source>
        <dbReference type="Proteomes" id="UP000279962"/>
    </source>
</evidence>
<feature type="domain" description="Peptidase M13 C-terminal" evidence="9">
    <location>
        <begin position="486"/>
        <end position="687"/>
    </location>
</feature>
<keyword evidence="8" id="KW-0732">Signal</keyword>
<keyword evidence="7" id="KW-0482">Metalloprotease</keyword>
<dbReference type="CDD" id="cd08662">
    <property type="entry name" value="M13"/>
    <property type="match status" value="1"/>
</dbReference>
<reference evidence="11 12" key="1">
    <citation type="submission" date="2018-10" db="EMBL/GenBank/DDBJ databases">
        <title>The complete genome of Acinetobacter wuhouensis strain WCHAW010062.</title>
        <authorList>
            <person name="Hu Y."/>
            <person name="Long H."/>
            <person name="Feng Y."/>
            <person name="Zong Z."/>
        </authorList>
    </citation>
    <scope>NUCLEOTIDE SEQUENCE [LARGE SCALE GENOMIC DNA]</scope>
    <source>
        <strain evidence="11 12">WCHAW010062</strain>
    </source>
</reference>
<evidence type="ECO:0000259" key="10">
    <source>
        <dbReference type="Pfam" id="PF05649"/>
    </source>
</evidence>
<evidence type="ECO:0000256" key="3">
    <source>
        <dbReference type="ARBA" id="ARBA00022670"/>
    </source>
</evidence>
<feature type="chain" id="PRO_5017946709" evidence="8">
    <location>
        <begin position="24"/>
        <end position="690"/>
    </location>
</feature>
<accession>A0A3G2T4M8</accession>
<dbReference type="Gene3D" id="1.10.1380.10">
    <property type="entry name" value="Neutral endopeptidase , domain2"/>
    <property type="match status" value="1"/>
</dbReference>
<feature type="signal peptide" evidence="8">
    <location>
        <begin position="1"/>
        <end position="23"/>
    </location>
</feature>
<dbReference type="Gene3D" id="3.40.390.10">
    <property type="entry name" value="Collagenase (Catalytic Domain)"/>
    <property type="match status" value="1"/>
</dbReference>
<evidence type="ECO:0000256" key="4">
    <source>
        <dbReference type="ARBA" id="ARBA00022723"/>
    </source>
</evidence>
<dbReference type="InterPro" id="IPR024079">
    <property type="entry name" value="MetalloPept_cat_dom_sf"/>
</dbReference>
<evidence type="ECO:0000256" key="1">
    <source>
        <dbReference type="ARBA" id="ARBA00001947"/>
    </source>
</evidence>
<keyword evidence="3" id="KW-0645">Protease</keyword>
<dbReference type="PANTHER" id="PTHR11733">
    <property type="entry name" value="ZINC METALLOPROTEASE FAMILY M13 NEPRILYSIN-RELATED"/>
    <property type="match status" value="1"/>
</dbReference>
<keyword evidence="4" id="KW-0479">Metal-binding</keyword>
<evidence type="ECO:0000256" key="8">
    <source>
        <dbReference type="SAM" id="SignalP"/>
    </source>
</evidence>
<dbReference type="RefSeq" id="WP_087554419.1">
    <property type="nucleotide sequence ID" value="NZ_CP033133.1"/>
</dbReference>
<keyword evidence="5" id="KW-0378">Hydrolase</keyword>
<feature type="domain" description="Peptidase M13 N-terminal" evidence="10">
    <location>
        <begin position="58"/>
        <end position="434"/>
    </location>
</feature>
<evidence type="ECO:0000256" key="5">
    <source>
        <dbReference type="ARBA" id="ARBA00022801"/>
    </source>
</evidence>
<dbReference type="PANTHER" id="PTHR11733:SF167">
    <property type="entry name" value="FI17812P1-RELATED"/>
    <property type="match status" value="1"/>
</dbReference>
<dbReference type="Proteomes" id="UP000279962">
    <property type="component" value="Chromosome"/>
</dbReference>
<comment type="similarity">
    <text evidence="2">Belongs to the peptidase M13 family.</text>
</comment>
<evidence type="ECO:0000256" key="6">
    <source>
        <dbReference type="ARBA" id="ARBA00022833"/>
    </source>
</evidence>
<dbReference type="PRINTS" id="PR00786">
    <property type="entry name" value="NEPRILYSIN"/>
</dbReference>
<dbReference type="EMBL" id="CP033133">
    <property type="protein sequence ID" value="AYO55233.1"/>
    <property type="molecule type" value="Genomic_DNA"/>
</dbReference>
<dbReference type="PROSITE" id="PS51885">
    <property type="entry name" value="NEPRILYSIN"/>
    <property type="match status" value="1"/>
</dbReference>
<protein>
    <submittedName>
        <fullName evidence="11">M13 family peptidase</fullName>
    </submittedName>
</protein>